<reference evidence="7" key="1">
    <citation type="submission" date="2015-05" db="EMBL/GenBank/DDBJ databases">
        <authorList>
            <consortium name="Pathogen Informatics"/>
        </authorList>
    </citation>
    <scope>NUCLEOTIDE SEQUENCE [LARGE SCALE GENOMIC DNA]</scope>
    <source>
        <strain evidence="6 8">2789STDY5608863</strain>
        <strain evidence="7">M72</strain>
    </source>
</reference>
<evidence type="ECO:0000313" key="8">
    <source>
        <dbReference type="Proteomes" id="UP000095495"/>
    </source>
</evidence>
<keyword evidence="7" id="KW-1185">Reference proteome</keyword>
<dbReference type="PANTHER" id="PTHR30363">
    <property type="entry name" value="HTH-TYPE TRANSCRIPTIONAL REGULATOR SRLR-RELATED"/>
    <property type="match status" value="1"/>
</dbReference>
<dbReference type="PROSITE" id="PS00894">
    <property type="entry name" value="HTH_DEOR_1"/>
    <property type="match status" value="1"/>
</dbReference>
<evidence type="ECO:0000256" key="3">
    <source>
        <dbReference type="ARBA" id="ARBA00023163"/>
    </source>
</evidence>
<dbReference type="SUPFAM" id="SSF46785">
    <property type="entry name" value="Winged helix' DNA-binding domain"/>
    <property type="match status" value="1"/>
</dbReference>
<keyword evidence="2" id="KW-0238">DNA-binding</keyword>
<dbReference type="InterPro" id="IPR037171">
    <property type="entry name" value="NagB/RpiA_transferase-like"/>
</dbReference>
<evidence type="ECO:0000313" key="6">
    <source>
        <dbReference type="EMBL" id="CUM97537.1"/>
    </source>
</evidence>
<feature type="domain" description="HTH deoR-type" evidence="4">
    <location>
        <begin position="3"/>
        <end position="58"/>
    </location>
</feature>
<dbReference type="InterPro" id="IPR036390">
    <property type="entry name" value="WH_DNA-bd_sf"/>
</dbReference>
<name>A0A0M6W9D2_9FIRM</name>
<dbReference type="SMART" id="SM01134">
    <property type="entry name" value="DeoRC"/>
    <property type="match status" value="1"/>
</dbReference>
<proteinExistence type="predicted"/>
<organism evidence="5 7">
    <name type="scientific">Roseburia faecis</name>
    <dbReference type="NCBI Taxonomy" id="301302"/>
    <lineage>
        <taxon>Bacteria</taxon>
        <taxon>Bacillati</taxon>
        <taxon>Bacillota</taxon>
        <taxon>Clostridia</taxon>
        <taxon>Lachnospirales</taxon>
        <taxon>Lachnospiraceae</taxon>
        <taxon>Roseburia</taxon>
    </lineage>
</organism>
<dbReference type="OrthoDB" id="9797223at2"/>
<dbReference type="SMART" id="SM00420">
    <property type="entry name" value="HTH_DEOR"/>
    <property type="match status" value="1"/>
</dbReference>
<dbReference type="InterPro" id="IPR050313">
    <property type="entry name" value="Carb_Metab_HTH_regulators"/>
</dbReference>
<dbReference type="RefSeq" id="WP_055066769.1">
    <property type="nucleotide sequence ID" value="NZ_CP173697.1"/>
</dbReference>
<dbReference type="PROSITE" id="PS51000">
    <property type="entry name" value="HTH_DEOR_2"/>
    <property type="match status" value="1"/>
</dbReference>
<dbReference type="STRING" id="301302.ERS852420_01898"/>
<dbReference type="PANTHER" id="PTHR30363:SF56">
    <property type="entry name" value="TRANSCRIPTIONAL REGULATOR, DEOR FAMILY"/>
    <property type="match status" value="1"/>
</dbReference>
<evidence type="ECO:0000256" key="2">
    <source>
        <dbReference type="ARBA" id="ARBA00023125"/>
    </source>
</evidence>
<keyword evidence="1" id="KW-0805">Transcription regulation</keyword>
<dbReference type="InterPro" id="IPR014036">
    <property type="entry name" value="DeoR-like_C"/>
</dbReference>
<protein>
    <submittedName>
        <fullName evidence="6">HTH-type transcriptional repressor glcR</fullName>
    </submittedName>
    <submittedName>
        <fullName evidence="5">Transcription repressor of fructose operon FruR</fullName>
    </submittedName>
</protein>
<gene>
    <name evidence="6" type="primary">glcR_2</name>
    <name evidence="6" type="ORF">ERS852420_01898</name>
    <name evidence="5" type="ORF">M72_19541</name>
</gene>
<dbReference type="Gene3D" id="1.10.10.10">
    <property type="entry name" value="Winged helix-like DNA-binding domain superfamily/Winged helix DNA-binding domain"/>
    <property type="match status" value="1"/>
</dbReference>
<reference evidence="5" key="2">
    <citation type="submission" date="2015-05" db="EMBL/GenBank/DDBJ databases">
        <authorList>
            <person name="Wang D.B."/>
            <person name="Wang M."/>
        </authorList>
    </citation>
    <scope>NUCLEOTIDE SEQUENCE [LARGE SCALE GENOMIC DNA]</scope>
    <source>
        <strain evidence="5">M72</strain>
    </source>
</reference>
<dbReference type="Proteomes" id="UP000095495">
    <property type="component" value="Unassembled WGS sequence"/>
</dbReference>
<sequence length="249" mass="27729">MLAEERFSRILSIIEAEGSATIQELMTALDASESTVRRDLITMDENGLLTKVHGGAIARRPSVSTHDEDVRNRKTMNAEQKNAIAKYAASLIRPDDFVYLDAGTSTEAMIPFIKETQAVFVTNAISHAKLLAEKGCRVYLLGGEFKSQTEAIVGEEAMEMLSKYNFTKGFWGTNGISVSKGYSTPEIKEAMVKKYSMKNCKRCYILADASKFDQLSSVKFADFEQATILTTELHKPALKKYKNIVEVKE</sequence>
<dbReference type="AlphaFoldDB" id="A0A0M6W9D2"/>
<dbReference type="Gene3D" id="3.40.50.1360">
    <property type="match status" value="1"/>
</dbReference>
<dbReference type="SUPFAM" id="SSF100950">
    <property type="entry name" value="NagB/RpiA/CoA transferase-like"/>
    <property type="match status" value="1"/>
</dbReference>
<dbReference type="InterPro" id="IPR036388">
    <property type="entry name" value="WH-like_DNA-bd_sf"/>
</dbReference>
<dbReference type="Pfam" id="PF00455">
    <property type="entry name" value="DeoRC"/>
    <property type="match status" value="1"/>
</dbReference>
<dbReference type="InterPro" id="IPR001034">
    <property type="entry name" value="DeoR_HTH"/>
</dbReference>
<evidence type="ECO:0000313" key="5">
    <source>
        <dbReference type="EMBL" id="CRL32122.1"/>
    </source>
</evidence>
<accession>A0A0M6W9D2</accession>
<dbReference type="GO" id="GO:0003677">
    <property type="term" value="F:DNA binding"/>
    <property type="evidence" value="ECO:0007669"/>
    <property type="project" value="UniProtKB-KW"/>
</dbReference>
<dbReference type="EMBL" id="CYXV01000007">
    <property type="protein sequence ID" value="CUM97537.1"/>
    <property type="molecule type" value="Genomic_DNA"/>
</dbReference>
<evidence type="ECO:0000313" key="7">
    <source>
        <dbReference type="Proteomes" id="UP000049979"/>
    </source>
</evidence>
<keyword evidence="3" id="KW-0804">Transcription</keyword>
<dbReference type="Proteomes" id="UP000049979">
    <property type="component" value="Unassembled WGS sequence"/>
</dbReference>
<dbReference type="GO" id="GO:0003700">
    <property type="term" value="F:DNA-binding transcription factor activity"/>
    <property type="evidence" value="ECO:0007669"/>
    <property type="project" value="InterPro"/>
</dbReference>
<dbReference type="InterPro" id="IPR018356">
    <property type="entry name" value="Tscrpt_reg_HTH_DeoR_CS"/>
</dbReference>
<evidence type="ECO:0000259" key="4">
    <source>
        <dbReference type="PROSITE" id="PS51000"/>
    </source>
</evidence>
<evidence type="ECO:0000256" key="1">
    <source>
        <dbReference type="ARBA" id="ARBA00023015"/>
    </source>
</evidence>
<dbReference type="Pfam" id="PF08220">
    <property type="entry name" value="HTH_DeoR"/>
    <property type="match status" value="1"/>
</dbReference>
<dbReference type="PRINTS" id="PR00037">
    <property type="entry name" value="HTHLACR"/>
</dbReference>
<dbReference type="EMBL" id="CVRR01000003">
    <property type="protein sequence ID" value="CRL32122.1"/>
    <property type="molecule type" value="Genomic_DNA"/>
</dbReference>